<dbReference type="InterPro" id="IPR043129">
    <property type="entry name" value="ATPase_NBD"/>
</dbReference>
<evidence type="ECO:0000256" key="7">
    <source>
        <dbReference type="ARBA" id="ARBA00023308"/>
    </source>
</evidence>
<evidence type="ECO:0000256" key="5">
    <source>
        <dbReference type="ARBA" id="ARBA00022840"/>
    </source>
</evidence>
<keyword evidence="7" id="KW-0684">Rhamnose metabolism</keyword>
<comment type="similarity">
    <text evidence="1">Belongs to the FGGY kinase family.</text>
</comment>
<evidence type="ECO:0000256" key="4">
    <source>
        <dbReference type="ARBA" id="ARBA00022777"/>
    </source>
</evidence>
<dbReference type="CDD" id="cd07771">
    <property type="entry name" value="ASKHA_NBD_FGGY_RhaB-like"/>
    <property type="match status" value="1"/>
</dbReference>
<sequence length="481" mass="51368">MSAHVAAVDLGATSGRVILGEVGPGELRMHTVARFPNTPVELPDGLHWNIVELYRSILDGLRDAGREAQRRSGAQLQSIGIDSWAVDYALLRRGSMLGVPFHYRDARGARAAELAHKRIPFAELYARNGLQYLPFNTVYQYVAEVLDETRIAQADRALLIPDLLGYWLTGAEVAERTNASTTGLLSLAGEWDFDLAQQLGIPTEILPQLVDPGTEIGTLRERVGEATGLDTRVPVLAVGSHDTASAVVGIPMTDPDVAFISCGTWGLVGVELEAPVVTEASRAANFTNERGVDGRTRFLHNVMGLWVLSETIRGWERVDGESIDLGELLAAAADVGTPQPVFDVNDPVFAPPGDMHARIADWLAGHGLAVPSGRAELVRSILESLAAAFADAVHRAAELSGKRVGAIHLVGGGSLNTLLCQLTADRALLRVVAGPVEATALGNLVVQARALGAVRGDLEALRALIAQTVDLRRFTPRVSSN</sequence>
<dbReference type="InterPro" id="IPR013449">
    <property type="entry name" value="Rhamnulokinase"/>
</dbReference>
<accession>A0ABY4MWC4</accession>
<evidence type="ECO:0000256" key="3">
    <source>
        <dbReference type="ARBA" id="ARBA00022741"/>
    </source>
</evidence>
<keyword evidence="4" id="KW-0418">Kinase</keyword>
<gene>
    <name evidence="10" type="ORF">M3M28_11910</name>
</gene>
<dbReference type="InterPro" id="IPR018484">
    <property type="entry name" value="FGGY_N"/>
</dbReference>
<dbReference type="PANTHER" id="PTHR10196:SF93">
    <property type="entry name" value="L-RHAMNULOKINASE"/>
    <property type="match status" value="1"/>
</dbReference>
<name>A0ABY4MWC4_9MICO</name>
<dbReference type="InterPro" id="IPR018485">
    <property type="entry name" value="FGGY_C"/>
</dbReference>
<evidence type="ECO:0000313" key="10">
    <source>
        <dbReference type="EMBL" id="UQN14730.1"/>
    </source>
</evidence>
<dbReference type="Pfam" id="PF00370">
    <property type="entry name" value="FGGY_N"/>
    <property type="match status" value="1"/>
</dbReference>
<feature type="domain" description="Carbohydrate kinase FGGY C-terminal" evidence="9">
    <location>
        <begin position="259"/>
        <end position="450"/>
    </location>
</feature>
<organism evidence="10">
    <name type="scientific">Gulosibacter sediminis</name>
    <dbReference type="NCBI Taxonomy" id="1729695"/>
    <lineage>
        <taxon>Bacteria</taxon>
        <taxon>Bacillati</taxon>
        <taxon>Actinomycetota</taxon>
        <taxon>Actinomycetes</taxon>
        <taxon>Micrococcales</taxon>
        <taxon>Microbacteriaceae</taxon>
        <taxon>Gulosibacter</taxon>
    </lineage>
</organism>
<dbReference type="Pfam" id="PF02782">
    <property type="entry name" value="FGGY_C"/>
    <property type="match status" value="1"/>
</dbReference>
<dbReference type="PANTHER" id="PTHR10196">
    <property type="entry name" value="SUGAR KINASE"/>
    <property type="match status" value="1"/>
</dbReference>
<evidence type="ECO:0000259" key="8">
    <source>
        <dbReference type="Pfam" id="PF00370"/>
    </source>
</evidence>
<evidence type="ECO:0000256" key="2">
    <source>
        <dbReference type="ARBA" id="ARBA00022679"/>
    </source>
</evidence>
<evidence type="ECO:0000256" key="1">
    <source>
        <dbReference type="ARBA" id="ARBA00009156"/>
    </source>
</evidence>
<dbReference type="EMBL" id="CP097160">
    <property type="protein sequence ID" value="UQN14730.1"/>
    <property type="molecule type" value="Genomic_DNA"/>
</dbReference>
<keyword evidence="6" id="KW-1015">Disulfide bond</keyword>
<dbReference type="Gene3D" id="3.30.420.40">
    <property type="match status" value="2"/>
</dbReference>
<keyword evidence="5" id="KW-0067">ATP-binding</keyword>
<keyword evidence="3" id="KW-0547">Nucleotide-binding</keyword>
<evidence type="ECO:0000259" key="9">
    <source>
        <dbReference type="Pfam" id="PF02782"/>
    </source>
</evidence>
<keyword evidence="2" id="KW-0808">Transferase</keyword>
<protein>
    <submittedName>
        <fullName evidence="10">Rhamnulokinase</fullName>
    </submittedName>
</protein>
<evidence type="ECO:0000256" key="6">
    <source>
        <dbReference type="ARBA" id="ARBA00023157"/>
    </source>
</evidence>
<dbReference type="SUPFAM" id="SSF53067">
    <property type="entry name" value="Actin-like ATPase domain"/>
    <property type="match status" value="2"/>
</dbReference>
<feature type="domain" description="Carbohydrate kinase FGGY N-terminal" evidence="8">
    <location>
        <begin position="6"/>
        <end position="249"/>
    </location>
</feature>
<reference evidence="10" key="1">
    <citation type="submission" date="2022-05" db="EMBL/GenBank/DDBJ databases">
        <title>Complete genome sequence of toluene-degrading Gulosibacter sediminis strain ACHW.36C.</title>
        <authorList>
            <person name="Wai A.C."/>
            <person name="Lai G.K."/>
            <person name="Griffin S.D."/>
            <person name="Leung F.C."/>
        </authorList>
    </citation>
    <scope>NUCLEOTIDE SEQUENCE [LARGE SCALE GENOMIC DNA]</scope>
    <source>
        <strain evidence="10">ACHW.36C</strain>
    </source>
</reference>
<proteinExistence type="inferred from homology"/>